<evidence type="ECO:0000313" key="2">
    <source>
        <dbReference type="Proteomes" id="UP000198866"/>
    </source>
</evidence>
<dbReference type="OrthoDB" id="9011789at2"/>
<dbReference type="Proteomes" id="UP000198866">
    <property type="component" value="Unassembled WGS sequence"/>
</dbReference>
<evidence type="ECO:0000313" key="1">
    <source>
        <dbReference type="EMBL" id="SEI69643.1"/>
    </source>
</evidence>
<protein>
    <submittedName>
        <fullName evidence="1">Uncharacterized protein</fullName>
    </submittedName>
</protein>
<gene>
    <name evidence="1" type="ORF">SAMN05192539_1003315</name>
</gene>
<organism evidence="1 2">
    <name type="scientific">Paraburkholderia diazotrophica</name>
    <dbReference type="NCBI Taxonomy" id="667676"/>
    <lineage>
        <taxon>Bacteria</taxon>
        <taxon>Pseudomonadati</taxon>
        <taxon>Pseudomonadota</taxon>
        <taxon>Betaproteobacteria</taxon>
        <taxon>Burkholderiales</taxon>
        <taxon>Burkholderiaceae</taxon>
        <taxon>Paraburkholderia</taxon>
    </lineage>
</organism>
<proteinExistence type="predicted"/>
<dbReference type="EMBL" id="FNYE01000003">
    <property type="protein sequence ID" value="SEI69643.1"/>
    <property type="molecule type" value="Genomic_DNA"/>
</dbReference>
<sequence>MNTPTVRAGTHIEGIHWIAEYVEDVHEIRIFREGQEVDVHDAPSTLFGDEENAGSKSCADHRAAEAAVLAYLRHFVAEHDAEE</sequence>
<dbReference type="RefSeq" id="WP_087735112.1">
    <property type="nucleotide sequence ID" value="NZ_FNYE01000003.1"/>
</dbReference>
<dbReference type="AlphaFoldDB" id="A0A1H6SP93"/>
<accession>A0A1H6SP93</accession>
<keyword evidence="2" id="KW-1185">Reference proteome</keyword>
<reference evidence="2" key="1">
    <citation type="submission" date="2016-10" db="EMBL/GenBank/DDBJ databases">
        <authorList>
            <person name="Varghese N."/>
            <person name="Submissions S."/>
        </authorList>
    </citation>
    <scope>NUCLEOTIDE SEQUENCE [LARGE SCALE GENOMIC DNA]</scope>
    <source>
        <strain evidence="2">LMG 26031</strain>
    </source>
</reference>
<name>A0A1H6SP93_9BURK</name>